<feature type="domain" description="Dinitrogenase iron-molybdenum cofactor biosynthesis" evidence="2">
    <location>
        <begin position="10"/>
        <end position="124"/>
    </location>
</feature>
<dbReference type="EMBL" id="JQAN02000009">
    <property type="protein sequence ID" value="PPD58180.1"/>
    <property type="molecule type" value="Genomic_DNA"/>
</dbReference>
<accession>A0A2P5P7C5</accession>
<dbReference type="InterPro" id="IPR036105">
    <property type="entry name" value="DiNase_FeMo-co_biosyn_sf"/>
</dbReference>
<sequence>MKIAIASDDGLNLSQHFGRATYYIVYTIENDKVVSKEVREKVGHHSFIESPDAKSCHDHGQHGEHGMDTESQNKHKSMLSAAEDCEYIVAGHMGGGAFHSMMEKGIEPLLTNIKDPDEVIQAILEDRFQNEMDRLH</sequence>
<dbReference type="CDD" id="cd00562">
    <property type="entry name" value="NifX_NifB"/>
    <property type="match status" value="1"/>
</dbReference>
<proteinExistence type="predicted"/>
<keyword evidence="4" id="KW-1185">Reference proteome</keyword>
<dbReference type="PANTHER" id="PTHR33937">
    <property type="entry name" value="IRON-MOLYBDENUM PROTEIN-RELATED-RELATED"/>
    <property type="match status" value="1"/>
</dbReference>
<dbReference type="PANTHER" id="PTHR33937:SF2">
    <property type="entry name" value="DINITROGENASE IRON-MOLYBDENUM COFACTOR BIOSYNTHESIS DOMAIN-CONTAINING PROTEIN"/>
    <property type="match status" value="1"/>
</dbReference>
<dbReference type="RefSeq" id="WP_102331188.1">
    <property type="nucleotide sequence ID" value="NZ_CP058566.2"/>
</dbReference>
<dbReference type="SUPFAM" id="SSF53146">
    <property type="entry name" value="Nitrogenase accessory factor-like"/>
    <property type="match status" value="1"/>
</dbReference>
<reference evidence="3 4" key="1">
    <citation type="journal article" date="2017" name="ISME J.">
        <title>Grape pomace compost harbors organohalide-respiring Dehalogenimonas species with novel reductive dehalogenase genes.</title>
        <authorList>
            <person name="Yang Y."/>
            <person name="Higgins S.A."/>
            <person name="Yan J."/>
            <person name="Simsir B."/>
            <person name="Chourey K."/>
            <person name="Iyer R."/>
            <person name="Hettich R.L."/>
            <person name="Baldwin B."/>
            <person name="Ogles D.M."/>
            <person name="Loffler F.E."/>
        </authorList>
    </citation>
    <scope>NUCLEOTIDE SEQUENCE [LARGE SCALE GENOMIC DNA]</scope>
    <source>
        <strain evidence="3 4">GP</strain>
    </source>
</reference>
<dbReference type="Gene3D" id="3.30.420.130">
    <property type="entry name" value="Dinitrogenase iron-molybdenum cofactor biosynthesis domain"/>
    <property type="match status" value="1"/>
</dbReference>
<feature type="region of interest" description="Disordered" evidence="1">
    <location>
        <begin position="49"/>
        <end position="76"/>
    </location>
</feature>
<feature type="compositionally biased region" description="Basic and acidic residues" evidence="1">
    <location>
        <begin position="49"/>
        <end position="73"/>
    </location>
</feature>
<dbReference type="OrthoDB" id="280278at2"/>
<evidence type="ECO:0000259" key="2">
    <source>
        <dbReference type="Pfam" id="PF02579"/>
    </source>
</evidence>
<gene>
    <name evidence="3" type="ORF">JP09_005150</name>
</gene>
<dbReference type="Pfam" id="PF02579">
    <property type="entry name" value="Nitro_FeMo-Co"/>
    <property type="match status" value="1"/>
</dbReference>
<dbReference type="InterPro" id="IPR051840">
    <property type="entry name" value="NifX/NifY_domain"/>
</dbReference>
<protein>
    <submittedName>
        <fullName evidence="3">Dinitrogenase iron-molybdenum cofactor biosynthesis protein</fullName>
    </submittedName>
</protein>
<comment type="caution">
    <text evidence="3">The sequence shown here is derived from an EMBL/GenBank/DDBJ whole genome shotgun (WGS) entry which is preliminary data.</text>
</comment>
<evidence type="ECO:0000313" key="4">
    <source>
        <dbReference type="Proteomes" id="UP000235653"/>
    </source>
</evidence>
<name>A0A2P5P7C5_9CHLR</name>
<evidence type="ECO:0000313" key="3">
    <source>
        <dbReference type="EMBL" id="PPD58180.1"/>
    </source>
</evidence>
<evidence type="ECO:0000256" key="1">
    <source>
        <dbReference type="SAM" id="MobiDB-lite"/>
    </source>
</evidence>
<dbReference type="AlphaFoldDB" id="A0A2P5P7C5"/>
<dbReference type="InterPro" id="IPR003731">
    <property type="entry name" value="Di-Nase_FeMo-co_biosynth"/>
</dbReference>
<dbReference type="Proteomes" id="UP000235653">
    <property type="component" value="Unassembled WGS sequence"/>
</dbReference>
<organism evidence="3 4">
    <name type="scientific">Dehalogenimonas etheniformans</name>
    <dbReference type="NCBI Taxonomy" id="1536648"/>
    <lineage>
        <taxon>Bacteria</taxon>
        <taxon>Bacillati</taxon>
        <taxon>Chloroflexota</taxon>
        <taxon>Dehalococcoidia</taxon>
        <taxon>Dehalococcoidales</taxon>
        <taxon>Dehalococcoidaceae</taxon>
        <taxon>Dehalogenimonas</taxon>
    </lineage>
</organism>